<name>A0A3E2XPH1_9FIRM</name>
<evidence type="ECO:0000256" key="2">
    <source>
        <dbReference type="ARBA" id="ARBA00023315"/>
    </source>
</evidence>
<accession>A0A3E2XPH1</accession>
<evidence type="ECO:0000256" key="1">
    <source>
        <dbReference type="ARBA" id="ARBA00022679"/>
    </source>
</evidence>
<dbReference type="EMBL" id="QVFD01000002">
    <property type="protein sequence ID" value="RGC50423.1"/>
    <property type="molecule type" value="Genomic_DNA"/>
</dbReference>
<evidence type="ECO:0000259" key="6">
    <source>
        <dbReference type="SMART" id="SM00827"/>
    </source>
</evidence>
<evidence type="ECO:0000256" key="4">
    <source>
        <dbReference type="PIRNR" id="PIRNR000446"/>
    </source>
</evidence>
<dbReference type="NCBIfam" id="TIGR00128">
    <property type="entry name" value="fabD"/>
    <property type="match status" value="1"/>
</dbReference>
<dbReference type="SUPFAM" id="SSF52151">
    <property type="entry name" value="FabD/lysophospholipase-like"/>
    <property type="match status" value="1"/>
</dbReference>
<keyword evidence="8" id="KW-1185">Reference proteome</keyword>
<comment type="similarity">
    <text evidence="4">Belongs to the fabD family.</text>
</comment>
<evidence type="ECO:0000313" key="8">
    <source>
        <dbReference type="Proteomes" id="UP000261231"/>
    </source>
</evidence>
<dbReference type="AlphaFoldDB" id="A0A3E2XPH1"/>
<dbReference type="SMART" id="SM00827">
    <property type="entry name" value="PKS_AT"/>
    <property type="match status" value="1"/>
</dbReference>
<dbReference type="EC" id="2.3.1.39" evidence="4"/>
<reference evidence="7 8" key="1">
    <citation type="submission" date="2018-08" db="EMBL/GenBank/DDBJ databases">
        <title>A genome reference for cultivated species of the human gut microbiota.</title>
        <authorList>
            <person name="Zou Y."/>
            <person name="Xue W."/>
            <person name="Luo G."/>
        </authorList>
    </citation>
    <scope>NUCLEOTIDE SEQUENCE [LARGE SCALE GENOMIC DNA]</scope>
    <source>
        <strain evidence="7 8">AM28-39</strain>
    </source>
</reference>
<dbReference type="Gene3D" id="3.40.366.10">
    <property type="entry name" value="Malonyl-Coenzyme A Acyl Carrier Protein, domain 2"/>
    <property type="match status" value="1"/>
</dbReference>
<dbReference type="PIRSF" id="PIRSF000446">
    <property type="entry name" value="Mct"/>
    <property type="match status" value="1"/>
</dbReference>
<keyword evidence="2 4" id="KW-0012">Acyltransferase</keyword>
<dbReference type="GO" id="GO:0005829">
    <property type="term" value="C:cytosol"/>
    <property type="evidence" value="ECO:0007669"/>
    <property type="project" value="TreeGrafter"/>
</dbReference>
<dbReference type="SUPFAM" id="SSF55048">
    <property type="entry name" value="Probable ACP-binding domain of malonyl-CoA ACP transacylase"/>
    <property type="match status" value="1"/>
</dbReference>
<feature type="active site" evidence="5">
    <location>
        <position position="90"/>
    </location>
</feature>
<dbReference type="InterPro" id="IPR016036">
    <property type="entry name" value="Malonyl_transacylase_ACP-bd"/>
</dbReference>
<evidence type="ECO:0000256" key="5">
    <source>
        <dbReference type="PIRSR" id="PIRSR000446-1"/>
    </source>
</evidence>
<dbReference type="Gene3D" id="3.30.70.250">
    <property type="entry name" value="Malonyl-CoA ACP transacylase, ACP-binding"/>
    <property type="match status" value="1"/>
</dbReference>
<dbReference type="PANTHER" id="PTHR42681">
    <property type="entry name" value="MALONYL-COA-ACYL CARRIER PROTEIN TRANSACYLASE, MITOCHONDRIAL"/>
    <property type="match status" value="1"/>
</dbReference>
<dbReference type="InterPro" id="IPR001227">
    <property type="entry name" value="Ac_transferase_dom_sf"/>
</dbReference>
<evidence type="ECO:0000256" key="3">
    <source>
        <dbReference type="ARBA" id="ARBA00048462"/>
    </source>
</evidence>
<gene>
    <name evidence="7" type="primary">fabD</name>
    <name evidence="7" type="ORF">DW747_03355</name>
</gene>
<dbReference type="GO" id="GO:0004314">
    <property type="term" value="F:[acyl-carrier-protein] S-malonyltransferase activity"/>
    <property type="evidence" value="ECO:0007669"/>
    <property type="project" value="UniProtKB-EC"/>
</dbReference>
<dbReference type="InterPro" id="IPR050858">
    <property type="entry name" value="Mal-CoA-ACP_Trans/PKS_FabD"/>
</dbReference>
<comment type="caution">
    <text evidence="7">The sequence shown here is derived from an EMBL/GenBank/DDBJ whole genome shotgun (WGS) entry which is preliminary data.</text>
</comment>
<dbReference type="InterPro" id="IPR016035">
    <property type="entry name" value="Acyl_Trfase/lysoPLipase"/>
</dbReference>
<dbReference type="FunFam" id="3.30.70.250:FF:000001">
    <property type="entry name" value="Malonyl CoA-acyl carrier protein transacylase"/>
    <property type="match status" value="1"/>
</dbReference>
<dbReference type="Proteomes" id="UP000261231">
    <property type="component" value="Unassembled WGS sequence"/>
</dbReference>
<evidence type="ECO:0000313" key="7">
    <source>
        <dbReference type="EMBL" id="RGC50423.1"/>
    </source>
</evidence>
<organism evidence="7 8">
    <name type="scientific">Coprococcus catus</name>
    <dbReference type="NCBI Taxonomy" id="116085"/>
    <lineage>
        <taxon>Bacteria</taxon>
        <taxon>Bacillati</taxon>
        <taxon>Bacillota</taxon>
        <taxon>Clostridia</taxon>
        <taxon>Lachnospirales</taxon>
        <taxon>Lachnospiraceae</taxon>
        <taxon>Coprococcus</taxon>
    </lineage>
</organism>
<dbReference type="InterPro" id="IPR004410">
    <property type="entry name" value="Malonyl_CoA-ACP_transAc_FabD"/>
</dbReference>
<dbReference type="OrthoDB" id="9805460at2"/>
<dbReference type="RefSeq" id="WP_117538975.1">
    <property type="nucleotide sequence ID" value="NZ_QVFD01000002.1"/>
</dbReference>
<keyword evidence="1 4" id="KW-0808">Transferase</keyword>
<dbReference type="GO" id="GO:0006633">
    <property type="term" value="P:fatty acid biosynthetic process"/>
    <property type="evidence" value="ECO:0007669"/>
    <property type="project" value="TreeGrafter"/>
</dbReference>
<sequence length="310" mass="33598">MNKIAFIYPGQGAQKAGMGKDFYAYSPLAAEMYDKASEILNIDMKALCFEENDLLDQTEYTQAAMVTTCLAMTAVLEEAGLNPDVTAGLSLGEYCAIAAAGGMTAEDAIRLVRKRGILMQNTVPKGEGAMAAVIGAETELIEKCLAPIEDVSIANYNCPGQIVITGRKAAVEQAVEVLKAAGVRRCVMLNVSGPFHSPMMIPAGEALDQEMADMQWSELKIPYVTNVTAEYVTDIHETRALLAKQIASSVRWQASMERMIADGVDTFVEIGPGKTLAGFMRKINRNAKVYTVNTVDDAQKVIEELRQLII</sequence>
<feature type="domain" description="Malonyl-CoA:ACP transacylase (MAT)" evidence="6">
    <location>
        <begin position="7"/>
        <end position="298"/>
    </location>
</feature>
<dbReference type="InterPro" id="IPR014043">
    <property type="entry name" value="Acyl_transferase_dom"/>
</dbReference>
<comment type="catalytic activity">
    <reaction evidence="3 4">
        <text>holo-[ACP] + malonyl-CoA = malonyl-[ACP] + CoA</text>
        <dbReference type="Rhea" id="RHEA:41792"/>
        <dbReference type="Rhea" id="RHEA-COMP:9623"/>
        <dbReference type="Rhea" id="RHEA-COMP:9685"/>
        <dbReference type="ChEBI" id="CHEBI:57287"/>
        <dbReference type="ChEBI" id="CHEBI:57384"/>
        <dbReference type="ChEBI" id="CHEBI:64479"/>
        <dbReference type="ChEBI" id="CHEBI:78449"/>
        <dbReference type="EC" id="2.3.1.39"/>
    </reaction>
</comment>
<proteinExistence type="inferred from homology"/>
<protein>
    <recommendedName>
        <fullName evidence="4">Malonyl CoA-acyl carrier protein transacylase</fullName>
        <ecNumber evidence="4">2.3.1.39</ecNumber>
    </recommendedName>
</protein>
<dbReference type="InterPro" id="IPR024925">
    <property type="entry name" value="Malonyl_CoA-ACP_transAc"/>
</dbReference>
<dbReference type="Pfam" id="PF00698">
    <property type="entry name" value="Acyl_transf_1"/>
    <property type="match status" value="1"/>
</dbReference>
<dbReference type="PANTHER" id="PTHR42681:SF1">
    <property type="entry name" value="MALONYL-COA-ACYL CARRIER PROTEIN TRANSACYLASE, MITOCHONDRIAL"/>
    <property type="match status" value="1"/>
</dbReference>
<feature type="active site" evidence="5">
    <location>
        <position position="196"/>
    </location>
</feature>